<reference evidence="3" key="1">
    <citation type="journal article" date="2019" name="Int. J. Syst. Evol. Microbiol.">
        <title>The Global Catalogue of Microorganisms (GCM) 10K type strain sequencing project: providing services to taxonomists for standard genome sequencing and annotation.</title>
        <authorList>
            <consortium name="The Broad Institute Genomics Platform"/>
            <consortium name="The Broad Institute Genome Sequencing Center for Infectious Disease"/>
            <person name="Wu L."/>
            <person name="Ma J."/>
        </authorList>
    </citation>
    <scope>NUCLEOTIDE SEQUENCE [LARGE SCALE GENOMIC DNA]</scope>
    <source>
        <strain evidence="3">CCUG 54522</strain>
    </source>
</reference>
<evidence type="ECO:0000313" key="2">
    <source>
        <dbReference type="EMBL" id="MFC6043494.1"/>
    </source>
</evidence>
<gene>
    <name evidence="2" type="ORF">ACFPYL_10435</name>
</gene>
<dbReference type="CDD" id="cd00085">
    <property type="entry name" value="HNHc"/>
    <property type="match status" value="1"/>
</dbReference>
<sequence length="395" mass="43233">MTAAPDTSMPAGFADPADEVLREVIDTLDLVVYAEARQLELAARWVDLHPGDDVDLSIPYGERDLQIAGDGAPTVAEFAIADFALSLGLSTDAGRTLLGDAVEIRHRLPRLWDRVVAGEVRVWKARKVSQATRCLPPEGAAYVDRHLARVAHSCSYAQIEKAVDKARAALDPAAVEAERLARSDERYFRIRTDELTTDGLVHVDGLLDLPAALALESAISERAHDLLDTDPTLPIDHRRAMAAGMLGSADHATEIVIYAHTRPDGHELVDVVNTRSIVTTDELVEWCSLAGARVTLRPVIDLAAELTTDRYAPTPRQHEQAILLNPTCVFPHCSRPSRGCDLDHIVPWPLGPTTSANLAPLCRGHHRLKTHGGWSYVRTGTTDFLWTSPSGRHLR</sequence>
<evidence type="ECO:0000259" key="1">
    <source>
        <dbReference type="SMART" id="SM00507"/>
    </source>
</evidence>
<dbReference type="EMBL" id="JBHSRJ010000004">
    <property type="protein sequence ID" value="MFC6043494.1"/>
    <property type="molecule type" value="Genomic_DNA"/>
</dbReference>
<dbReference type="Proteomes" id="UP001596135">
    <property type="component" value="Unassembled WGS sequence"/>
</dbReference>
<proteinExistence type="predicted"/>
<dbReference type="InterPro" id="IPR003870">
    <property type="entry name" value="DUF222"/>
</dbReference>
<accession>A0ABW1LJ38</accession>
<dbReference type="SMART" id="SM00507">
    <property type="entry name" value="HNHc"/>
    <property type="match status" value="1"/>
</dbReference>
<name>A0ABW1LJ38_9ACTN</name>
<feature type="domain" description="HNH nuclease" evidence="1">
    <location>
        <begin position="317"/>
        <end position="367"/>
    </location>
</feature>
<protein>
    <submittedName>
        <fullName evidence="2">DUF222 domain-containing protein</fullName>
    </submittedName>
</protein>
<comment type="caution">
    <text evidence="2">The sequence shown here is derived from an EMBL/GenBank/DDBJ whole genome shotgun (WGS) entry which is preliminary data.</text>
</comment>
<organism evidence="2 3">
    <name type="scientific">Nocardioides hankookensis</name>
    <dbReference type="NCBI Taxonomy" id="443157"/>
    <lineage>
        <taxon>Bacteria</taxon>
        <taxon>Bacillati</taxon>
        <taxon>Actinomycetota</taxon>
        <taxon>Actinomycetes</taxon>
        <taxon>Propionibacteriales</taxon>
        <taxon>Nocardioidaceae</taxon>
        <taxon>Nocardioides</taxon>
    </lineage>
</organism>
<keyword evidence="3" id="KW-1185">Reference proteome</keyword>
<dbReference type="Pfam" id="PF02720">
    <property type="entry name" value="DUF222"/>
    <property type="match status" value="1"/>
</dbReference>
<dbReference type="RefSeq" id="WP_379153595.1">
    <property type="nucleotide sequence ID" value="NZ_JBHSRJ010000004.1"/>
</dbReference>
<dbReference type="InterPro" id="IPR003615">
    <property type="entry name" value="HNH_nuc"/>
</dbReference>
<dbReference type="Gene3D" id="1.10.30.50">
    <property type="match status" value="1"/>
</dbReference>
<evidence type="ECO:0000313" key="3">
    <source>
        <dbReference type="Proteomes" id="UP001596135"/>
    </source>
</evidence>